<dbReference type="GO" id="GO:0005886">
    <property type="term" value="C:plasma membrane"/>
    <property type="evidence" value="ECO:0007669"/>
    <property type="project" value="TreeGrafter"/>
</dbReference>
<dbReference type="Gene3D" id="2.60.40.1220">
    <property type="match status" value="1"/>
</dbReference>
<dbReference type="GO" id="GO:0030313">
    <property type="term" value="C:cell envelope"/>
    <property type="evidence" value="ECO:0007669"/>
    <property type="project" value="UniProtKB-SubCell"/>
</dbReference>
<feature type="compositionally biased region" description="Acidic residues" evidence="5">
    <location>
        <begin position="133"/>
        <end position="146"/>
    </location>
</feature>
<name>A0A2S7N401_9BACI</name>
<dbReference type="Pfam" id="PF04234">
    <property type="entry name" value="CopC"/>
    <property type="match status" value="1"/>
</dbReference>
<keyword evidence="10" id="KW-1185">Reference proteome</keyword>
<dbReference type="PANTHER" id="PTHR34820:SF4">
    <property type="entry name" value="INNER MEMBRANE PROTEIN YEBZ"/>
    <property type="match status" value="1"/>
</dbReference>
<dbReference type="SUPFAM" id="SSF81296">
    <property type="entry name" value="E set domains"/>
    <property type="match status" value="1"/>
</dbReference>
<keyword evidence="6" id="KW-0812">Transmembrane</keyword>
<dbReference type="InterPro" id="IPR014755">
    <property type="entry name" value="Cu-Rt/internalin_Ig-like"/>
</dbReference>
<protein>
    <recommendedName>
        <fullName evidence="8">CopC domain-containing protein</fullName>
    </recommendedName>
</protein>
<reference evidence="9 10" key="1">
    <citation type="submission" date="2017-12" db="EMBL/GenBank/DDBJ databases">
        <title>Taxonomic description and draft genome of Pradoshia cofamensis Gen. nov., sp. nov., a thermotolerant bacillale isolated from anterior gut of earthworm Eisenia fetida.</title>
        <authorList>
            <person name="Saha T."/>
            <person name="Chakraborty R."/>
        </authorList>
    </citation>
    <scope>NUCLEOTIDE SEQUENCE [LARGE SCALE GENOMIC DNA]</scope>
    <source>
        <strain evidence="9 10">EAG3</strain>
    </source>
</reference>
<keyword evidence="3 7" id="KW-0732">Signal</keyword>
<dbReference type="InterPro" id="IPR032694">
    <property type="entry name" value="CopC/D"/>
</dbReference>
<evidence type="ECO:0000313" key="9">
    <source>
        <dbReference type="EMBL" id="PQD96705.1"/>
    </source>
</evidence>
<dbReference type="EMBL" id="PKOZ01000001">
    <property type="protein sequence ID" value="PQD96705.1"/>
    <property type="molecule type" value="Genomic_DNA"/>
</dbReference>
<keyword evidence="6" id="KW-0472">Membrane</keyword>
<feature type="transmembrane region" description="Helical" evidence="6">
    <location>
        <begin position="152"/>
        <end position="173"/>
    </location>
</feature>
<keyword evidence="6" id="KW-1133">Transmembrane helix</keyword>
<dbReference type="GO" id="GO:0042597">
    <property type="term" value="C:periplasmic space"/>
    <property type="evidence" value="ECO:0007669"/>
    <property type="project" value="InterPro"/>
</dbReference>
<dbReference type="RefSeq" id="WP_104847802.1">
    <property type="nucleotide sequence ID" value="NZ_PKOZ01000001.1"/>
</dbReference>
<dbReference type="Proteomes" id="UP000239663">
    <property type="component" value="Unassembled WGS sequence"/>
</dbReference>
<dbReference type="InterPro" id="IPR014756">
    <property type="entry name" value="Ig_E-set"/>
</dbReference>
<evidence type="ECO:0000259" key="8">
    <source>
        <dbReference type="Pfam" id="PF04234"/>
    </source>
</evidence>
<feature type="chain" id="PRO_5015728735" description="CopC domain-containing protein" evidence="7">
    <location>
        <begin position="23"/>
        <end position="177"/>
    </location>
</feature>
<evidence type="ECO:0000256" key="6">
    <source>
        <dbReference type="SAM" id="Phobius"/>
    </source>
</evidence>
<sequence>MIRKIAGILALAFLLFANEAWAHTALKESAPAAGGEVTEPIQELTLIYSTKIEENSSFTVTGSDGNTEQIETVYLDQDTVTIAMAEPLANDTYKIAWDIIGADGHPIQDSIEFTVNVPVNEETEQETDRTEEATPESEVTDNENVEADDDSVIVPVVIGIVAIILAASLWFMFRRKK</sequence>
<dbReference type="GO" id="GO:0006825">
    <property type="term" value="P:copper ion transport"/>
    <property type="evidence" value="ECO:0007669"/>
    <property type="project" value="InterPro"/>
</dbReference>
<evidence type="ECO:0000313" key="10">
    <source>
        <dbReference type="Proteomes" id="UP000239663"/>
    </source>
</evidence>
<feature type="domain" description="CopC" evidence="8">
    <location>
        <begin position="23"/>
        <end position="115"/>
    </location>
</feature>
<comment type="caution">
    <text evidence="9">The sequence shown here is derived from an EMBL/GenBank/DDBJ whole genome shotgun (WGS) entry which is preliminary data.</text>
</comment>
<keyword evidence="2" id="KW-0479">Metal-binding</keyword>
<feature type="signal peptide" evidence="7">
    <location>
        <begin position="1"/>
        <end position="22"/>
    </location>
</feature>
<evidence type="ECO:0000256" key="3">
    <source>
        <dbReference type="ARBA" id="ARBA00022729"/>
    </source>
</evidence>
<dbReference type="GO" id="GO:0046688">
    <property type="term" value="P:response to copper ion"/>
    <property type="evidence" value="ECO:0007669"/>
    <property type="project" value="InterPro"/>
</dbReference>
<comment type="subcellular location">
    <subcellularLocation>
        <location evidence="1">Cell envelope</location>
    </subcellularLocation>
</comment>
<accession>A0A2S7N401</accession>
<evidence type="ECO:0000256" key="4">
    <source>
        <dbReference type="ARBA" id="ARBA00023008"/>
    </source>
</evidence>
<dbReference type="GO" id="GO:0005507">
    <property type="term" value="F:copper ion binding"/>
    <property type="evidence" value="ECO:0007669"/>
    <property type="project" value="InterPro"/>
</dbReference>
<proteinExistence type="predicted"/>
<feature type="region of interest" description="Disordered" evidence="5">
    <location>
        <begin position="121"/>
        <end position="146"/>
    </location>
</feature>
<dbReference type="AlphaFoldDB" id="A0A2S7N401"/>
<keyword evidence="4" id="KW-0186">Copper</keyword>
<evidence type="ECO:0000256" key="5">
    <source>
        <dbReference type="SAM" id="MobiDB-lite"/>
    </source>
</evidence>
<dbReference type="InterPro" id="IPR007348">
    <property type="entry name" value="CopC_dom"/>
</dbReference>
<gene>
    <name evidence="9" type="ORF">CYL18_02090</name>
</gene>
<dbReference type="PANTHER" id="PTHR34820">
    <property type="entry name" value="INNER MEMBRANE PROTEIN YEBZ"/>
    <property type="match status" value="1"/>
</dbReference>
<evidence type="ECO:0000256" key="7">
    <source>
        <dbReference type="SAM" id="SignalP"/>
    </source>
</evidence>
<organism evidence="9 10">
    <name type="scientific">Pradoshia eiseniae</name>
    <dbReference type="NCBI Taxonomy" id="2064768"/>
    <lineage>
        <taxon>Bacteria</taxon>
        <taxon>Bacillati</taxon>
        <taxon>Bacillota</taxon>
        <taxon>Bacilli</taxon>
        <taxon>Bacillales</taxon>
        <taxon>Bacillaceae</taxon>
        <taxon>Pradoshia</taxon>
    </lineage>
</organism>
<evidence type="ECO:0000256" key="2">
    <source>
        <dbReference type="ARBA" id="ARBA00022723"/>
    </source>
</evidence>
<evidence type="ECO:0000256" key="1">
    <source>
        <dbReference type="ARBA" id="ARBA00004196"/>
    </source>
</evidence>
<dbReference type="OrthoDB" id="2353937at2"/>